<protein>
    <recommendedName>
        <fullName evidence="1">diguanylate cyclase</fullName>
        <ecNumber evidence="1">2.7.7.65</ecNumber>
    </recommendedName>
</protein>
<evidence type="ECO:0000313" key="4">
    <source>
        <dbReference type="EMBL" id="BAH76405.1"/>
    </source>
</evidence>
<dbReference type="PROSITE" id="PS50887">
    <property type="entry name" value="GGDEF"/>
    <property type="match status" value="1"/>
</dbReference>
<dbReference type="GO" id="GO:0005886">
    <property type="term" value="C:plasma membrane"/>
    <property type="evidence" value="ECO:0007669"/>
    <property type="project" value="TreeGrafter"/>
</dbReference>
<feature type="domain" description="GGDEF" evidence="3">
    <location>
        <begin position="213"/>
        <end position="351"/>
    </location>
</feature>
<dbReference type="AlphaFoldDB" id="C4XHN1"/>
<dbReference type="HOGENOM" id="CLU_777852_0_0_7"/>
<dbReference type="NCBIfam" id="TIGR00254">
    <property type="entry name" value="GGDEF"/>
    <property type="match status" value="1"/>
</dbReference>
<dbReference type="eggNOG" id="COG3706">
    <property type="taxonomic scope" value="Bacteria"/>
</dbReference>
<accession>C4XHN1</accession>
<keyword evidence="5" id="KW-1185">Reference proteome</keyword>
<dbReference type="PANTHER" id="PTHR45138:SF9">
    <property type="entry name" value="DIGUANYLATE CYCLASE DGCM-RELATED"/>
    <property type="match status" value="1"/>
</dbReference>
<evidence type="ECO:0000256" key="2">
    <source>
        <dbReference type="ARBA" id="ARBA00034247"/>
    </source>
</evidence>
<dbReference type="GO" id="GO:0052621">
    <property type="term" value="F:diguanylate cyclase activity"/>
    <property type="evidence" value="ECO:0007669"/>
    <property type="project" value="UniProtKB-EC"/>
</dbReference>
<dbReference type="Gene3D" id="3.30.70.270">
    <property type="match status" value="1"/>
</dbReference>
<gene>
    <name evidence="4" type="ordered locus">DMR_29140</name>
</gene>
<evidence type="ECO:0000259" key="3">
    <source>
        <dbReference type="PROSITE" id="PS50887"/>
    </source>
</evidence>
<dbReference type="SMART" id="SM00267">
    <property type="entry name" value="GGDEF"/>
    <property type="match status" value="1"/>
</dbReference>
<evidence type="ECO:0000256" key="1">
    <source>
        <dbReference type="ARBA" id="ARBA00012528"/>
    </source>
</evidence>
<dbReference type="InterPro" id="IPR029787">
    <property type="entry name" value="Nucleotide_cyclase"/>
</dbReference>
<dbReference type="Pfam" id="PF00990">
    <property type="entry name" value="GGDEF"/>
    <property type="match status" value="1"/>
</dbReference>
<dbReference type="CDD" id="cd01949">
    <property type="entry name" value="GGDEF"/>
    <property type="match status" value="1"/>
</dbReference>
<dbReference type="Proteomes" id="UP000009071">
    <property type="component" value="Chromosome"/>
</dbReference>
<reference evidence="4 5" key="1">
    <citation type="journal article" date="2009" name="Genome Res.">
        <title>Whole genome sequence of Desulfovibrio magneticus strain RS-1 revealed common gene clusters in magnetotactic bacteria.</title>
        <authorList>
            <person name="Nakazawa H."/>
            <person name="Arakaki A."/>
            <person name="Narita-Yamada S."/>
            <person name="Yashiro I."/>
            <person name="Jinno K."/>
            <person name="Aoki N."/>
            <person name="Tsuruyama A."/>
            <person name="Okamura Y."/>
            <person name="Tanikawa S."/>
            <person name="Fujita N."/>
            <person name="Takeyama H."/>
            <person name="Matsunaga T."/>
        </authorList>
    </citation>
    <scope>NUCLEOTIDE SEQUENCE [LARGE SCALE GENOMIC DNA]</scope>
    <source>
        <strain evidence="5">ATCC 700980 / DSM 13731 / RS-1</strain>
    </source>
</reference>
<dbReference type="InterPro" id="IPR043128">
    <property type="entry name" value="Rev_trsase/Diguanyl_cyclase"/>
</dbReference>
<dbReference type="KEGG" id="dma:DMR_29140"/>
<comment type="catalytic activity">
    <reaction evidence="2">
        <text>2 GTP = 3',3'-c-di-GMP + 2 diphosphate</text>
        <dbReference type="Rhea" id="RHEA:24898"/>
        <dbReference type="ChEBI" id="CHEBI:33019"/>
        <dbReference type="ChEBI" id="CHEBI:37565"/>
        <dbReference type="ChEBI" id="CHEBI:58805"/>
        <dbReference type="EC" id="2.7.7.65"/>
    </reaction>
</comment>
<organism evidence="4 5">
    <name type="scientific">Solidesulfovibrio magneticus (strain ATCC 700980 / DSM 13731 / RS-1)</name>
    <name type="common">Desulfovibrio magneticus</name>
    <dbReference type="NCBI Taxonomy" id="573370"/>
    <lineage>
        <taxon>Bacteria</taxon>
        <taxon>Pseudomonadati</taxon>
        <taxon>Thermodesulfobacteriota</taxon>
        <taxon>Desulfovibrionia</taxon>
        <taxon>Desulfovibrionales</taxon>
        <taxon>Desulfovibrionaceae</taxon>
        <taxon>Solidesulfovibrio</taxon>
    </lineage>
</organism>
<dbReference type="GO" id="GO:0043709">
    <property type="term" value="P:cell adhesion involved in single-species biofilm formation"/>
    <property type="evidence" value="ECO:0007669"/>
    <property type="project" value="TreeGrafter"/>
</dbReference>
<proteinExistence type="predicted"/>
<dbReference type="InterPro" id="IPR050469">
    <property type="entry name" value="Diguanylate_Cyclase"/>
</dbReference>
<dbReference type="SUPFAM" id="SSF55073">
    <property type="entry name" value="Nucleotide cyclase"/>
    <property type="match status" value="1"/>
</dbReference>
<sequence>MSNNCPSDSCAIKKLCSEMHRIGCGSKPSWLAVVLFVRNLVANFSIFTDEQKSAMQRNVFERLSKKDPSPQHFEQIVNDLEGFIANNQVTVSAEEKLESQKKITSSLASVVNEFLDESLMSEKERGKLINTFGRDTLEILSDSEDLDALRPRLKGLLKNMLMHYREKANEWERKARLLEQTVNVDPLLAPLHNRRYLESYLKSAIQQNQTDNNSLALLMLDIDNFKQVNDAHGHQVGDDVLRTLAKIISAHSEKFGWFAARYGGDELVVVCNVSVDEALLHSDAIRLAVQNYEFRPRLNGKLAENSIRFTVSIGVAEYQVGMSSDDLLNCADKAMYDVKGTGKNNVALFGVTTIDPEW</sequence>
<name>C4XHN1_SOLM1</name>
<dbReference type="EC" id="2.7.7.65" evidence="1"/>
<dbReference type="PANTHER" id="PTHR45138">
    <property type="entry name" value="REGULATORY COMPONENTS OF SENSORY TRANSDUCTION SYSTEM"/>
    <property type="match status" value="1"/>
</dbReference>
<dbReference type="GO" id="GO:1902201">
    <property type="term" value="P:negative regulation of bacterial-type flagellum-dependent cell motility"/>
    <property type="evidence" value="ECO:0007669"/>
    <property type="project" value="TreeGrafter"/>
</dbReference>
<dbReference type="OrthoDB" id="9779960at2"/>
<dbReference type="InterPro" id="IPR000160">
    <property type="entry name" value="GGDEF_dom"/>
</dbReference>
<evidence type="ECO:0000313" key="5">
    <source>
        <dbReference type="Proteomes" id="UP000009071"/>
    </source>
</evidence>
<dbReference type="STRING" id="573370.DMR_29140"/>
<dbReference type="RefSeq" id="WP_015861569.1">
    <property type="nucleotide sequence ID" value="NC_012796.1"/>
</dbReference>
<dbReference type="EMBL" id="AP010904">
    <property type="protein sequence ID" value="BAH76405.1"/>
    <property type="molecule type" value="Genomic_DNA"/>
</dbReference>